<evidence type="ECO:0000313" key="1">
    <source>
        <dbReference type="EMBL" id="MZH55181.1"/>
    </source>
</evidence>
<comment type="caution">
    <text evidence="1">The sequence shown here is derived from an EMBL/GenBank/DDBJ whole genome shotgun (WGS) entry which is preliminary data.</text>
</comment>
<proteinExistence type="predicted"/>
<accession>A0AB36B346</accession>
<organism evidence="1 2">
    <name type="scientific">Clostridium innocuum</name>
    <dbReference type="NCBI Taxonomy" id="1522"/>
    <lineage>
        <taxon>Bacteria</taxon>
        <taxon>Bacillati</taxon>
        <taxon>Bacillota</taxon>
        <taxon>Clostridia</taxon>
        <taxon>Eubacteriales</taxon>
        <taxon>Clostridiaceae</taxon>
        <taxon>Clostridium</taxon>
    </lineage>
</organism>
<dbReference type="AlphaFoldDB" id="A0AB36B346"/>
<gene>
    <name evidence="1" type="ORF">GT664_05220</name>
</gene>
<sequence>MQITYLPLHTRYRYGFKDSFEEGMEEGIIKGFKQKVERKGKRGIKKAEWKAHVTFEADSRQPSFMISAYRGCIPYSRAD</sequence>
<reference evidence="1" key="1">
    <citation type="journal article" date="2019" name="Nat. Med.">
        <title>A library of human gut bacterial isolates paired with longitudinal multiomics data enables mechanistic microbiome research.</title>
        <authorList>
            <person name="Poyet M."/>
            <person name="Groussin M."/>
            <person name="Gibbons S.M."/>
            <person name="Avila-Pacheco J."/>
            <person name="Jiang X."/>
            <person name="Kearney S.M."/>
            <person name="Perrotta A.R."/>
            <person name="Berdy B."/>
            <person name="Zhao S."/>
            <person name="Lieberman T.D."/>
            <person name="Swanson P.K."/>
            <person name="Smith M."/>
            <person name="Roesemann S."/>
            <person name="Alexander J.E."/>
            <person name="Rich S.A."/>
            <person name="Livny J."/>
            <person name="Vlamakis H."/>
            <person name="Clish C."/>
            <person name="Bullock K."/>
            <person name="Deik A."/>
            <person name="Scott J."/>
            <person name="Pierce K.A."/>
            <person name="Xavier R.J."/>
            <person name="Alm E.J."/>
        </authorList>
    </citation>
    <scope>NUCLEOTIDE SEQUENCE</scope>
    <source>
        <strain evidence="1">BIOML-A12</strain>
    </source>
</reference>
<dbReference type="RefSeq" id="WP_161129026.1">
    <property type="nucleotide sequence ID" value="NZ_WWTM01000007.1"/>
</dbReference>
<name>A0AB36B346_CLOIN</name>
<dbReference type="Proteomes" id="UP000604383">
    <property type="component" value="Unassembled WGS sequence"/>
</dbReference>
<evidence type="ECO:0008006" key="3">
    <source>
        <dbReference type="Google" id="ProtNLM"/>
    </source>
</evidence>
<evidence type="ECO:0000313" key="2">
    <source>
        <dbReference type="Proteomes" id="UP000604383"/>
    </source>
</evidence>
<dbReference type="EMBL" id="WWTN01000006">
    <property type="protein sequence ID" value="MZH55181.1"/>
    <property type="molecule type" value="Genomic_DNA"/>
</dbReference>
<protein>
    <recommendedName>
        <fullName evidence="3">Transposase</fullName>
    </recommendedName>
</protein>